<proteinExistence type="predicted"/>
<evidence type="ECO:0000313" key="5">
    <source>
        <dbReference type="Proteomes" id="UP000450917"/>
    </source>
</evidence>
<keyword evidence="1" id="KW-1133">Transmembrane helix</keyword>
<dbReference type="AlphaFoldDB" id="A0A7X2ZDQ9"/>
<keyword evidence="1" id="KW-0472">Membrane</keyword>
<reference evidence="4 5" key="1">
    <citation type="submission" date="2019-11" db="EMBL/GenBank/DDBJ databases">
        <title>Draft genome sequences of five Paenibacillus species of dairy origin.</title>
        <authorList>
            <person name="Olajide A.M."/>
            <person name="Chen S."/>
            <person name="Lapointe G."/>
        </authorList>
    </citation>
    <scope>NUCLEOTIDE SEQUENCE [LARGE SCALE GENOMIC DNA]</scope>
    <source>
        <strain evidence="4 5">2CS3</strain>
    </source>
</reference>
<evidence type="ECO:0000259" key="3">
    <source>
        <dbReference type="Pfam" id="PF13800"/>
    </source>
</evidence>
<keyword evidence="1" id="KW-0812">Transmembrane</keyword>
<dbReference type="InterPro" id="IPR029101">
    <property type="entry name" value="Sigma_reg_N"/>
</dbReference>
<sequence>MQMSEEFRRKLQLYEEGKLPAEEREEVEREIEKMEAYQSYMDELMGKDREAEAETADSLKEASIIRKGKWKARINTSFTVIGMVFLVMLICSICTNLFYAAGEPNRMEHYKDIVTSTIAVTRPNVEVALSSNSNLFFTMDLHGKMRRQIGDERAVVGDFSFSFVFNRPGIGQMSWLNDHTNTAVFQFPNTFRQDSGQEWSKLEKLPEGTVTEAALSFDRMFTTDELLQQFKNKNMTPVWFAADTGLEKTSEESIVWNPVGFPYHPVWHHDDMRITSYKEQKSGWFGKIVTKGGSYPAIDTYGSGELRNENFMKTLRLLQDYRSITKTLAPSLQIDQTIQYLETNGVKLYGAVVTGPTKEILKLKQEPWVAGIRVGEVRLWNWQDRP</sequence>
<dbReference type="EMBL" id="WNZX01000020">
    <property type="protein sequence ID" value="MUG72996.1"/>
    <property type="molecule type" value="Genomic_DNA"/>
</dbReference>
<organism evidence="4 5">
    <name type="scientific">Paenibacillus validus</name>
    <dbReference type="NCBI Taxonomy" id="44253"/>
    <lineage>
        <taxon>Bacteria</taxon>
        <taxon>Bacillati</taxon>
        <taxon>Bacillota</taxon>
        <taxon>Bacilli</taxon>
        <taxon>Bacillales</taxon>
        <taxon>Paenibacillaceae</taxon>
        <taxon>Paenibacillus</taxon>
    </lineage>
</organism>
<dbReference type="InterPro" id="IPR025672">
    <property type="entry name" value="Sigma_reg_C_dom"/>
</dbReference>
<evidence type="ECO:0000259" key="2">
    <source>
        <dbReference type="Pfam" id="PF13791"/>
    </source>
</evidence>
<dbReference type="Proteomes" id="UP000450917">
    <property type="component" value="Unassembled WGS sequence"/>
</dbReference>
<protein>
    <recommendedName>
        <fullName evidence="6">Anti-sigma factor</fullName>
    </recommendedName>
</protein>
<name>A0A7X2ZDQ9_9BACL</name>
<feature type="domain" description="Sigma factor regulator C-terminal" evidence="2">
    <location>
        <begin position="202"/>
        <end position="376"/>
    </location>
</feature>
<dbReference type="Pfam" id="PF13800">
    <property type="entry name" value="Sigma_reg_N"/>
    <property type="match status" value="1"/>
</dbReference>
<keyword evidence="5" id="KW-1185">Reference proteome</keyword>
<feature type="transmembrane region" description="Helical" evidence="1">
    <location>
        <begin position="76"/>
        <end position="99"/>
    </location>
</feature>
<evidence type="ECO:0000256" key="1">
    <source>
        <dbReference type="SAM" id="Phobius"/>
    </source>
</evidence>
<comment type="caution">
    <text evidence="4">The sequence shown here is derived from an EMBL/GenBank/DDBJ whole genome shotgun (WGS) entry which is preliminary data.</text>
</comment>
<evidence type="ECO:0000313" key="4">
    <source>
        <dbReference type="EMBL" id="MUG72996.1"/>
    </source>
</evidence>
<feature type="domain" description="Sigma factor regulator N-terminal" evidence="3">
    <location>
        <begin position="64"/>
        <end position="153"/>
    </location>
</feature>
<gene>
    <name evidence="4" type="ORF">GNP93_20355</name>
</gene>
<evidence type="ECO:0008006" key="6">
    <source>
        <dbReference type="Google" id="ProtNLM"/>
    </source>
</evidence>
<accession>A0A7X2ZDQ9</accession>
<dbReference type="Pfam" id="PF13791">
    <property type="entry name" value="Sigma_reg_C"/>
    <property type="match status" value="1"/>
</dbReference>